<dbReference type="EnsemblPlants" id="evm.model.07.647">
    <property type="protein sequence ID" value="cds.evm.model.07.647"/>
    <property type="gene ID" value="evm.TU.07.647"/>
</dbReference>
<dbReference type="Proteomes" id="UP000596661">
    <property type="component" value="Chromosome 7"/>
</dbReference>
<dbReference type="PANTHER" id="PTHR33116:SF86">
    <property type="entry name" value="REVERSE TRANSCRIPTASE DOMAIN-CONTAINING PROTEIN"/>
    <property type="match status" value="1"/>
</dbReference>
<organism evidence="1 2">
    <name type="scientific">Cannabis sativa</name>
    <name type="common">Hemp</name>
    <name type="synonym">Marijuana</name>
    <dbReference type="NCBI Taxonomy" id="3483"/>
    <lineage>
        <taxon>Eukaryota</taxon>
        <taxon>Viridiplantae</taxon>
        <taxon>Streptophyta</taxon>
        <taxon>Embryophyta</taxon>
        <taxon>Tracheophyta</taxon>
        <taxon>Spermatophyta</taxon>
        <taxon>Magnoliopsida</taxon>
        <taxon>eudicotyledons</taxon>
        <taxon>Gunneridae</taxon>
        <taxon>Pentapetalae</taxon>
        <taxon>rosids</taxon>
        <taxon>fabids</taxon>
        <taxon>Rosales</taxon>
        <taxon>Cannabaceae</taxon>
        <taxon>Cannabis</taxon>
    </lineage>
</organism>
<reference evidence="1" key="1">
    <citation type="submission" date="2018-11" db="EMBL/GenBank/DDBJ databases">
        <authorList>
            <person name="Grassa J C."/>
        </authorList>
    </citation>
    <scope>NUCLEOTIDE SEQUENCE [LARGE SCALE GENOMIC DNA]</scope>
</reference>
<proteinExistence type="predicted"/>
<evidence type="ECO:0000313" key="2">
    <source>
        <dbReference type="Proteomes" id="UP000596661"/>
    </source>
</evidence>
<keyword evidence="2" id="KW-1185">Reference proteome</keyword>
<evidence type="ECO:0000313" key="1">
    <source>
        <dbReference type="EnsemblPlants" id="cds.evm.model.07.647"/>
    </source>
</evidence>
<dbReference type="Gramene" id="evm.model.07.647">
    <property type="protein sequence ID" value="cds.evm.model.07.647"/>
    <property type="gene ID" value="evm.TU.07.647"/>
</dbReference>
<name>A0A803Q5V6_CANSA</name>
<accession>A0A803Q5V6</accession>
<dbReference type="EMBL" id="UZAU01000640">
    <property type="status" value="NOT_ANNOTATED_CDS"/>
    <property type="molecule type" value="Genomic_DNA"/>
</dbReference>
<dbReference type="AlphaFoldDB" id="A0A803Q5V6"/>
<evidence type="ECO:0008006" key="3">
    <source>
        <dbReference type="Google" id="ProtNLM"/>
    </source>
</evidence>
<protein>
    <recommendedName>
        <fullName evidence="3">RNase H type-1 domain-containing protein</fullName>
    </recommendedName>
</protein>
<sequence length="303" mass="34276">MSTAKVPKSICDELDRFIAHFWWAGRKEKNRYCALKSWSEICQPKRCGGLGFRKFHVMINLALLAKLFWMILKGEDKVWLRIMISKYCYNSDASSIGRHGGDSRGWQGMLEARAICQEGVGFMIGSGSLNLWDRPWILGRSLEEIKDSFSYNRTQEFLKLNIYSASAISPGFCGSRTIWKWRNRVVFEGICYSIALIDKDIAARYTEMVTVMSDLHNHEMIFVPLCSSVEVSGVLEGELQAILLALHNANRALCKSFNVVSFTHISRCLNFCADALAIWARCAKAKTVGCLRDVAPFVATKMV</sequence>
<dbReference type="PANTHER" id="PTHR33116">
    <property type="entry name" value="REVERSE TRANSCRIPTASE ZINC-BINDING DOMAIN-CONTAINING PROTEIN-RELATED-RELATED"/>
    <property type="match status" value="1"/>
</dbReference>
<reference evidence="1" key="2">
    <citation type="submission" date="2021-03" db="UniProtKB">
        <authorList>
            <consortium name="EnsemblPlants"/>
        </authorList>
    </citation>
    <scope>IDENTIFICATION</scope>
</reference>